<dbReference type="SMART" id="SM00938">
    <property type="entry name" value="P-II"/>
    <property type="match status" value="1"/>
</dbReference>
<protein>
    <submittedName>
        <fullName evidence="1">Nitrogen regulatory protein PII</fullName>
    </submittedName>
</protein>
<dbReference type="PANTHER" id="PTHR30115:SF11">
    <property type="entry name" value="NITROGEN REGULATORY PROTEIN P-II HOMOLOG"/>
    <property type="match status" value="1"/>
</dbReference>
<dbReference type="eggNOG" id="COG0347">
    <property type="taxonomic scope" value="Bacteria"/>
</dbReference>
<dbReference type="RefSeq" id="WP_014254535.1">
    <property type="nucleotide sequence ID" value="NC_016627.1"/>
</dbReference>
<proteinExistence type="predicted"/>
<dbReference type="InterPro" id="IPR015867">
    <property type="entry name" value="N-reg_PII/ATP_PRibTrfase_C"/>
</dbReference>
<dbReference type="Gene3D" id="3.30.70.120">
    <property type="match status" value="1"/>
</dbReference>
<dbReference type="HOGENOM" id="CLU_082268_0_1_9"/>
<dbReference type="Pfam" id="PF00543">
    <property type="entry name" value="P-II"/>
    <property type="match status" value="1"/>
</dbReference>
<evidence type="ECO:0000313" key="2">
    <source>
        <dbReference type="Proteomes" id="UP000005435"/>
    </source>
</evidence>
<dbReference type="KEGG" id="ccl:Clocl_1263"/>
<dbReference type="SUPFAM" id="SSF54913">
    <property type="entry name" value="GlnB-like"/>
    <property type="match status" value="1"/>
</dbReference>
<dbReference type="InterPro" id="IPR011322">
    <property type="entry name" value="N-reg_PII-like_a/b"/>
</dbReference>
<dbReference type="GO" id="GO:0030234">
    <property type="term" value="F:enzyme regulator activity"/>
    <property type="evidence" value="ECO:0007669"/>
    <property type="project" value="InterPro"/>
</dbReference>
<dbReference type="GO" id="GO:0005524">
    <property type="term" value="F:ATP binding"/>
    <property type="evidence" value="ECO:0007669"/>
    <property type="project" value="TreeGrafter"/>
</dbReference>
<keyword evidence="2" id="KW-1185">Reference proteome</keyword>
<dbReference type="GO" id="GO:0005829">
    <property type="term" value="C:cytosol"/>
    <property type="evidence" value="ECO:0007669"/>
    <property type="project" value="TreeGrafter"/>
</dbReference>
<reference evidence="2" key="1">
    <citation type="submission" date="2011-12" db="EMBL/GenBank/DDBJ databases">
        <title>Complete sequence of Clostridium clariflavum DSM 19732.</title>
        <authorList>
            <consortium name="US DOE Joint Genome Institute"/>
            <person name="Lucas S."/>
            <person name="Han J."/>
            <person name="Lapidus A."/>
            <person name="Cheng J.-F."/>
            <person name="Goodwin L."/>
            <person name="Pitluck S."/>
            <person name="Peters L."/>
            <person name="Teshima H."/>
            <person name="Detter J.C."/>
            <person name="Han C."/>
            <person name="Tapia R."/>
            <person name="Land M."/>
            <person name="Hauser L."/>
            <person name="Kyrpides N."/>
            <person name="Ivanova N."/>
            <person name="Pagani I."/>
            <person name="Kitzmiller T."/>
            <person name="Lynd L."/>
            <person name="Izquierdo J."/>
            <person name="Woyke T."/>
        </authorList>
    </citation>
    <scope>NUCLEOTIDE SEQUENCE [LARGE SCALE GENOMIC DNA]</scope>
    <source>
        <strain evidence="2">DSM 19732 / NBRC 101661 / EBR45</strain>
    </source>
</reference>
<dbReference type="OrthoDB" id="9802729at2"/>
<dbReference type="AlphaFoldDB" id="G8LZL9"/>
<dbReference type="PRINTS" id="PR00340">
    <property type="entry name" value="PIIGLNB"/>
</dbReference>
<organism evidence="1 2">
    <name type="scientific">Acetivibrio clariflavus (strain DSM 19732 / NBRC 101661 / EBR45)</name>
    <name type="common">Clostridium clariflavum</name>
    <dbReference type="NCBI Taxonomy" id="720554"/>
    <lineage>
        <taxon>Bacteria</taxon>
        <taxon>Bacillati</taxon>
        <taxon>Bacillota</taxon>
        <taxon>Clostridia</taxon>
        <taxon>Eubacteriales</taxon>
        <taxon>Oscillospiraceae</taxon>
        <taxon>Acetivibrio</taxon>
    </lineage>
</organism>
<accession>G8LZL9</accession>
<dbReference type="Proteomes" id="UP000005435">
    <property type="component" value="Chromosome"/>
</dbReference>
<dbReference type="EMBL" id="CP003065">
    <property type="protein sequence ID" value="AEV67920.1"/>
    <property type="molecule type" value="Genomic_DNA"/>
</dbReference>
<dbReference type="STRING" id="720554.Clocl_1263"/>
<dbReference type="InterPro" id="IPR002187">
    <property type="entry name" value="N-reg_PII"/>
</dbReference>
<sequence length="127" mass="13893">MKEVLAIIRMEMISKTKEALLKEGFAALNCRKVMGRGKKKVDFSVIENMVNGTEISSPAVAEAMSEGHRLVPKRLLSLVVADQDVKKVVDIIIETNSKGRPGDGKIFVMPISDVIRIRTGETGEVAI</sequence>
<gene>
    <name evidence="1" type="ordered locus">Clocl_1263</name>
</gene>
<dbReference type="PANTHER" id="PTHR30115">
    <property type="entry name" value="NITROGEN REGULATORY PROTEIN P-II"/>
    <property type="match status" value="1"/>
</dbReference>
<evidence type="ECO:0000313" key="1">
    <source>
        <dbReference type="EMBL" id="AEV67920.1"/>
    </source>
</evidence>
<dbReference type="GO" id="GO:0006808">
    <property type="term" value="P:regulation of nitrogen utilization"/>
    <property type="evidence" value="ECO:0007669"/>
    <property type="project" value="InterPro"/>
</dbReference>
<reference evidence="1 2" key="2">
    <citation type="journal article" date="2012" name="Stand. Genomic Sci.">
        <title>Complete Genome Sequence of Clostridium clariflavum DSM 19732.</title>
        <authorList>
            <person name="Izquierdo J.A."/>
            <person name="Goodwin L."/>
            <person name="Davenport K.W."/>
            <person name="Teshima H."/>
            <person name="Bruce D."/>
            <person name="Detter C."/>
            <person name="Tapia R."/>
            <person name="Han S."/>
            <person name="Land M."/>
            <person name="Hauser L."/>
            <person name="Jeffries C.D."/>
            <person name="Han J."/>
            <person name="Pitluck S."/>
            <person name="Nolan M."/>
            <person name="Chen A."/>
            <person name="Huntemann M."/>
            <person name="Mavromatis K."/>
            <person name="Mikhailova N."/>
            <person name="Liolios K."/>
            <person name="Woyke T."/>
            <person name="Lynd L.R."/>
        </authorList>
    </citation>
    <scope>NUCLEOTIDE SEQUENCE [LARGE SCALE GENOMIC DNA]</scope>
    <source>
        <strain evidence="2">DSM 19732 / NBRC 101661 / EBR45</strain>
    </source>
</reference>
<dbReference type="PROSITE" id="PS51343">
    <property type="entry name" value="PII_GLNB_DOM"/>
    <property type="match status" value="1"/>
</dbReference>
<name>G8LZL9_ACECE</name>